<dbReference type="PRINTS" id="PR00469">
    <property type="entry name" value="PNDRDTASEII"/>
</dbReference>
<gene>
    <name evidence="4" type="primary">ooxA</name>
    <name evidence="4" type="ORF">AAJCM20276_04470</name>
</gene>
<dbReference type="RefSeq" id="WP_099349304.1">
    <property type="nucleotide sequence ID" value="NZ_AP023326.1"/>
</dbReference>
<dbReference type="InterPro" id="IPR036188">
    <property type="entry name" value="FAD/NAD-bd_sf"/>
</dbReference>
<name>A0A6S6PEY7_ACEAC</name>
<organism evidence="4 5">
    <name type="scientific">Acetobacter aceti</name>
    <dbReference type="NCBI Taxonomy" id="435"/>
    <lineage>
        <taxon>Bacteria</taxon>
        <taxon>Pseudomonadati</taxon>
        <taxon>Pseudomonadota</taxon>
        <taxon>Alphaproteobacteria</taxon>
        <taxon>Acetobacterales</taxon>
        <taxon>Acetobacteraceae</taxon>
        <taxon>Acetobacter</taxon>
        <taxon>Acetobacter subgen. Acetobacter</taxon>
    </lineage>
</organism>
<dbReference type="InterPro" id="IPR017224">
    <property type="entry name" value="Opine_Oxase_asu/HCN_bsu"/>
</dbReference>
<evidence type="ECO:0000256" key="1">
    <source>
        <dbReference type="ARBA" id="ARBA00023002"/>
    </source>
</evidence>
<proteinExistence type="predicted"/>
<evidence type="ECO:0000259" key="2">
    <source>
        <dbReference type="Pfam" id="PF07992"/>
    </source>
</evidence>
<feature type="domain" description="FAD/NAD(P)-binding" evidence="2">
    <location>
        <begin position="5"/>
        <end position="322"/>
    </location>
</feature>
<dbReference type="PANTHER" id="PTHR42949:SF3">
    <property type="entry name" value="ANAEROBIC GLYCEROL-3-PHOSPHATE DEHYDROGENASE SUBUNIT B"/>
    <property type="match status" value="1"/>
</dbReference>
<dbReference type="PRINTS" id="PR00368">
    <property type="entry name" value="FADPNR"/>
</dbReference>
<dbReference type="InterPro" id="IPR023753">
    <property type="entry name" value="FAD/NAD-binding_dom"/>
</dbReference>
<reference evidence="4 5" key="1">
    <citation type="submission" date="2020-07" db="EMBL/GenBank/DDBJ databases">
        <title>Complete Genome Sequence of an acetic acid bacterium, Acetobacter aceti JCM20276.</title>
        <authorList>
            <person name="Hirose Y."/>
            <person name="Mihara H."/>
        </authorList>
    </citation>
    <scope>NUCLEOTIDE SEQUENCE [LARGE SCALE GENOMIC DNA]</scope>
    <source>
        <strain evidence="4 5">JCM20276</strain>
    </source>
</reference>
<dbReference type="InterPro" id="IPR051691">
    <property type="entry name" value="Metab_Enz_Cyan_OpOx_G3PDH"/>
</dbReference>
<sequence>MSDSFDLVVIGAGPAGISAALTASDLGLRVAVIEEHFSPGGQVWRGAEGPAAKMWRQLPGVSAREASRFLLDFRRSDVRFFSQSRAWEVTPSGQVLVSDVSGTSFTLTPRKIIFATGAQERTVPFRGWTLPGVMTVGAGQILLKGSGVVPREPVWLAGHGPLVELYAIQLLVAGGRIAGVLQTGAPVSWSSVLRALPEAILQCPGQIAKGLARRAMIRLRRVQIIPHVQNIEAFGSGKLEAVSFMDRKGVTHHVDAAVLMVHEGLIPGVHPVKAIGGRLEWDDAELFFRPVLDEWGESTVPGLFVVGDAARIGGADAALHSGALAVLRIATQTGHAEAKDLAAKMRFHQRRLRQVTALRPLVAALSRLRLERLLPADDVTICRCESVDAGTIRRAFLTGYGLPDQVKAFTRAGMGACQGRQCALPLSLLLSSVCGRSISEHGLFRARAPFKPLTLGELAALSDEGDRR</sequence>
<dbReference type="Proteomes" id="UP000515220">
    <property type="component" value="Chromosome"/>
</dbReference>
<dbReference type="Pfam" id="PF17806">
    <property type="entry name" value="SO_alpha_A3"/>
    <property type="match status" value="1"/>
</dbReference>
<dbReference type="PIRSF" id="PIRSF037495">
    <property type="entry name" value="Opine_OX_OoxA/HcnB"/>
    <property type="match status" value="1"/>
</dbReference>
<dbReference type="InterPro" id="IPR041854">
    <property type="entry name" value="BFD-like_2Fe2S-bd_dom_sf"/>
</dbReference>
<dbReference type="CDD" id="cd19946">
    <property type="entry name" value="GlpA-like_Fer2_BFD-like"/>
    <property type="match status" value="1"/>
</dbReference>
<evidence type="ECO:0000313" key="5">
    <source>
        <dbReference type="Proteomes" id="UP000515220"/>
    </source>
</evidence>
<dbReference type="Gene3D" id="3.50.50.60">
    <property type="entry name" value="FAD/NAD(P)-binding domain"/>
    <property type="match status" value="2"/>
</dbReference>
<accession>A0A6S6PEY7</accession>
<dbReference type="InterPro" id="IPR041117">
    <property type="entry name" value="SoxA_A3"/>
</dbReference>
<dbReference type="Pfam" id="PF07992">
    <property type="entry name" value="Pyr_redox_2"/>
    <property type="match status" value="1"/>
</dbReference>
<evidence type="ECO:0000259" key="3">
    <source>
        <dbReference type="Pfam" id="PF17806"/>
    </source>
</evidence>
<feature type="domain" description="SoxA A3" evidence="3">
    <location>
        <begin position="387"/>
        <end position="460"/>
    </location>
</feature>
<dbReference type="GO" id="GO:0016491">
    <property type="term" value="F:oxidoreductase activity"/>
    <property type="evidence" value="ECO:0007669"/>
    <property type="project" value="UniProtKB-KW"/>
</dbReference>
<dbReference type="EMBL" id="AP023326">
    <property type="protein sequence ID" value="BCI65823.1"/>
    <property type="molecule type" value="Genomic_DNA"/>
</dbReference>
<dbReference type="Gene3D" id="1.10.10.1100">
    <property type="entry name" value="BFD-like [2Fe-2S]-binding domain"/>
    <property type="match status" value="1"/>
</dbReference>
<protein>
    <submittedName>
        <fullName evidence="4">FAD/NAD(P)-binding oxidoreductase</fullName>
    </submittedName>
</protein>
<dbReference type="SUPFAM" id="SSF51905">
    <property type="entry name" value="FAD/NAD(P)-binding domain"/>
    <property type="match status" value="1"/>
</dbReference>
<dbReference type="PANTHER" id="PTHR42949">
    <property type="entry name" value="ANAEROBIC GLYCEROL-3-PHOSPHATE DEHYDROGENASE SUBUNIT B"/>
    <property type="match status" value="1"/>
</dbReference>
<dbReference type="AlphaFoldDB" id="A0A6S6PEY7"/>
<evidence type="ECO:0000313" key="4">
    <source>
        <dbReference type="EMBL" id="BCI65823.1"/>
    </source>
</evidence>
<keyword evidence="1" id="KW-0560">Oxidoreductase</keyword>